<organism evidence="1 2">
    <name type="scientific">Tritrichomonas musculus</name>
    <dbReference type="NCBI Taxonomy" id="1915356"/>
    <lineage>
        <taxon>Eukaryota</taxon>
        <taxon>Metamonada</taxon>
        <taxon>Parabasalia</taxon>
        <taxon>Tritrichomonadida</taxon>
        <taxon>Tritrichomonadidae</taxon>
        <taxon>Tritrichomonas</taxon>
    </lineage>
</organism>
<dbReference type="Proteomes" id="UP001470230">
    <property type="component" value="Unassembled WGS sequence"/>
</dbReference>
<sequence length="257" mass="28651">MYSQSGDIFSLIKCLFDDTTSASEENTYIIHSNNVNLNVESCQFNNCILTGSVIQCDSKSLIMYSNSIYNCLNHNNFNSKIIIVKALSSRTDIRINNITFLNSNHNCRAYFIQTFANTIFQNNRIEKAYQSQGSWLYINISGTCTPLDISGCLFSGCAGGNGAVLFISSAIQFFQIFNTTFECFTNLIFDKNGKGCGYFIEMNAASTDFSVLFEGCLFSNIESNAIGGGSIGLWTKNIKNEAYSVSFIKCEFEDLFF</sequence>
<evidence type="ECO:0000313" key="2">
    <source>
        <dbReference type="Proteomes" id="UP001470230"/>
    </source>
</evidence>
<name>A0ABR2JE83_9EUKA</name>
<evidence type="ECO:0000313" key="1">
    <source>
        <dbReference type="EMBL" id="KAK8876271.1"/>
    </source>
</evidence>
<accession>A0ABR2JE83</accession>
<comment type="caution">
    <text evidence="1">The sequence shown here is derived from an EMBL/GenBank/DDBJ whole genome shotgun (WGS) entry which is preliminary data.</text>
</comment>
<reference evidence="1 2" key="1">
    <citation type="submission" date="2024-04" db="EMBL/GenBank/DDBJ databases">
        <title>Tritrichomonas musculus Genome.</title>
        <authorList>
            <person name="Alves-Ferreira E."/>
            <person name="Grigg M."/>
            <person name="Lorenzi H."/>
            <person name="Galac M."/>
        </authorList>
    </citation>
    <scope>NUCLEOTIDE SEQUENCE [LARGE SCALE GENOMIC DNA]</scope>
    <source>
        <strain evidence="1 2">EAF2021</strain>
    </source>
</reference>
<dbReference type="EMBL" id="JAPFFF010000012">
    <property type="protein sequence ID" value="KAK8876271.1"/>
    <property type="molecule type" value="Genomic_DNA"/>
</dbReference>
<protein>
    <recommendedName>
        <fullName evidence="3">Right handed beta helix domain-containing protein</fullName>
    </recommendedName>
</protein>
<proteinExistence type="predicted"/>
<evidence type="ECO:0008006" key="3">
    <source>
        <dbReference type="Google" id="ProtNLM"/>
    </source>
</evidence>
<keyword evidence="2" id="KW-1185">Reference proteome</keyword>
<gene>
    <name evidence="1" type="ORF">M9Y10_006466</name>
</gene>